<keyword evidence="3" id="KW-0413">Isomerase</keyword>
<keyword evidence="3" id="KW-0238">DNA-binding</keyword>
<keyword evidence="3" id="KW-0227">DNA damage</keyword>
<dbReference type="Proteomes" id="UP000704611">
    <property type="component" value="Unassembled WGS sequence"/>
</dbReference>
<comment type="function">
    <text evidence="3">A helicase/nuclease that prepares dsDNA breaks (DSB) for recombinational DNA repair. Binds to DSBs and unwinds DNA via a highly rapid and processive ATP-dependent bidirectional helicase activity. Unwinds dsDNA until it encounters a Chi (crossover hotspot instigator) sequence from the 3' direction. Cuts ssDNA a few nucleotides 3' to the Chi site. The properties and activities of the enzyme are changed at Chi. The Chi-altered holoenzyme produces a long 3'-ssDNA overhang and facilitates RecA-binding to the ssDNA for homologous DNA recombination and repair. Holoenzyme degrades any linearized DNA that is unable to undergo homologous recombination. In the holoenzyme this subunit has ssDNA-dependent ATPase and 5'-3' helicase activity. When added to pre-assembled RecBC greatly stimulates nuclease activity and augments holoenzyme processivity. Negatively regulates the RecA-loading ability of RecBCD.</text>
</comment>
<keyword evidence="3" id="KW-0540">Nuclease</keyword>
<comment type="caution">
    <text evidence="6">The sequence shown here is derived from an EMBL/GenBank/DDBJ whole genome shotgun (WGS) entry which is preliminary data.</text>
</comment>
<evidence type="ECO:0000313" key="6">
    <source>
        <dbReference type="EMBL" id="MBV2131000.1"/>
    </source>
</evidence>
<comment type="similarity">
    <text evidence="3">Belongs to the RecD family.</text>
</comment>
<evidence type="ECO:0000313" key="7">
    <source>
        <dbReference type="Proteomes" id="UP000704611"/>
    </source>
</evidence>
<dbReference type="InterPro" id="IPR027785">
    <property type="entry name" value="UvrD-like_helicase_C"/>
</dbReference>
<gene>
    <name evidence="3 6" type="primary">recD</name>
    <name evidence="6" type="ORF">KQY15_18020</name>
</gene>
<dbReference type="Pfam" id="PF13245">
    <property type="entry name" value="AAA_19"/>
    <property type="match status" value="1"/>
</dbReference>
<feature type="domain" description="UvrD-like helicase C-terminal" evidence="4">
    <location>
        <begin position="594"/>
        <end position="637"/>
    </location>
</feature>
<dbReference type="GO" id="GO:0008854">
    <property type="term" value="F:exodeoxyribonuclease V activity"/>
    <property type="evidence" value="ECO:0007669"/>
    <property type="project" value="UniProtKB-EC"/>
</dbReference>
<dbReference type="EC" id="5.6.2.3" evidence="3"/>
<evidence type="ECO:0000259" key="5">
    <source>
        <dbReference type="Pfam" id="PF21185"/>
    </source>
</evidence>
<organism evidence="6 7">
    <name type="scientific">Arsukibacterium indicum</name>
    <dbReference type="NCBI Taxonomy" id="2848612"/>
    <lineage>
        <taxon>Bacteria</taxon>
        <taxon>Pseudomonadati</taxon>
        <taxon>Pseudomonadota</taxon>
        <taxon>Gammaproteobacteria</taxon>
        <taxon>Chromatiales</taxon>
        <taxon>Chromatiaceae</taxon>
        <taxon>Arsukibacterium</taxon>
    </lineage>
</organism>
<dbReference type="InterPro" id="IPR006344">
    <property type="entry name" value="RecD"/>
</dbReference>
<keyword evidence="3" id="KW-0234">DNA repair</keyword>
<feature type="binding site" evidence="3">
    <location>
        <begin position="200"/>
        <end position="207"/>
    </location>
    <ligand>
        <name>ATP</name>
        <dbReference type="ChEBI" id="CHEBI:30616"/>
    </ligand>
</feature>
<evidence type="ECO:0000259" key="4">
    <source>
        <dbReference type="Pfam" id="PF13538"/>
    </source>
</evidence>
<comment type="miscellaneous">
    <text evidence="3">In the RecBCD complex, RecB has a slow 3'-5' helicase, an exonuclease activity and loads RecA onto ssDNA, RecD has a fast 5'-3' helicase activity, while RecC stimulates the ATPase and processivity of the RecB helicase and contributes to recognition of the Chi site.</text>
</comment>
<evidence type="ECO:0000256" key="2">
    <source>
        <dbReference type="ARBA" id="ARBA00022840"/>
    </source>
</evidence>
<dbReference type="NCBIfam" id="TIGR01447">
    <property type="entry name" value="recD"/>
    <property type="match status" value="1"/>
</dbReference>
<evidence type="ECO:0000256" key="3">
    <source>
        <dbReference type="HAMAP-Rule" id="MF_01487"/>
    </source>
</evidence>
<keyword evidence="2 3" id="KW-0067">ATP-binding</keyword>
<keyword evidence="3" id="KW-0269">Exonuclease</keyword>
<dbReference type="Pfam" id="PF21185">
    <property type="entry name" value="RecD_N"/>
    <property type="match status" value="1"/>
</dbReference>
<dbReference type="CDD" id="cd17933">
    <property type="entry name" value="DEXSc_RecD-like"/>
    <property type="match status" value="1"/>
</dbReference>
<dbReference type="EMBL" id="JAHRID010000011">
    <property type="protein sequence ID" value="MBV2131000.1"/>
    <property type="molecule type" value="Genomic_DNA"/>
</dbReference>
<proteinExistence type="inferred from homology"/>
<sequence length="670" mass="72985">MGRLSVQAEHILEQWQNHGWLRPLDQAFASFIARYEPAQPLVWLAAALCSYQLKQGHVCLDLAKLQAEPLLTLGLGAELTASQQADVQQQLAAVSLAQWQHALRQSAVVDSGAGHNPLVLSGSRLYLRRYWQYEQDIASQINQRLNQSDNLSAQLPDSVLLPLIARLFQQSKPAEQQLEPDWQQLACALACRSAFTVITGGPGTGKTTTVVRLLALLQLLQLRQQAPLLEIRLAAPTGKAAARLKDSISGAISRLAALKIDGFSQIELAIPVNVSTIHRLLGVRPGSKNLRFNRYQPLPLDILVLDEASMVDVEMMASLLQALPQSARIILLGDKDQLSSVEAGALLAELCKKAVAGDYLPATASWLAKQTGQQIPATLISDKGSLLSQHIVMLRHSHRFGQNSGIGRLAAMVNQGQLDPSVWYQHPAELCLLQEFSTASAGFAQLIVSGADNSTNTKSDGYQHYLAMLRIAPAEPELQDGWARQILHAHSCFQVLAVTRKGELGVEQLNQRIQHCLAKAGLIVPQHQWYAGRPVMVTRNDYQLGLMNGDIGICLPKSVVQSDGSVSVVLRVAFAVAEGIKWVIPARLNAVETVYAMTVHKSQGSEFRHTVLAVPAHDNGLLNRELLYTAITRASARFSLLCAEPSLLGRVVQRQTLRAGGLSLALADDS</sequence>
<keyword evidence="3" id="KW-0347">Helicase</keyword>
<dbReference type="CDD" id="cd18809">
    <property type="entry name" value="SF1_C_RecD"/>
    <property type="match status" value="1"/>
</dbReference>
<dbReference type="InterPro" id="IPR050534">
    <property type="entry name" value="Coronavir_polyprotein_1ab"/>
</dbReference>
<comment type="subunit">
    <text evidence="3">Heterotrimer of RecB, RecC and RecD. All subunits contribute to DNA-binding.</text>
</comment>
<keyword evidence="7" id="KW-1185">Reference proteome</keyword>
<feature type="domain" description="RecBCD enzyme subunit RecD N-terminal" evidence="5">
    <location>
        <begin position="18"/>
        <end position="126"/>
    </location>
</feature>
<keyword evidence="1 3" id="KW-0547">Nucleotide-binding</keyword>
<dbReference type="PANTHER" id="PTHR43788">
    <property type="entry name" value="DNA2/NAM7 HELICASE FAMILY MEMBER"/>
    <property type="match status" value="1"/>
</dbReference>
<reference evidence="6 7" key="1">
    <citation type="submission" date="2021-06" db="EMBL/GenBank/DDBJ databases">
        <title>Rheinheimera indica sp. nov., isolated from deep-sea sediment.</title>
        <authorList>
            <person name="Wang Z."/>
            <person name="Zhang X.-Y."/>
        </authorList>
    </citation>
    <scope>NUCLEOTIDE SEQUENCE [LARGE SCALE GENOMIC DNA]</scope>
    <source>
        <strain evidence="6 7">SM2107</strain>
    </source>
</reference>
<protein>
    <recommendedName>
        <fullName evidence="3">RecBCD enzyme subunit RecD</fullName>
        <ecNumber evidence="3">5.6.2.3</ecNumber>
    </recommendedName>
    <alternativeName>
        <fullName evidence="3">DNA 5'-3' helicase subunit RecD</fullName>
    </alternativeName>
    <alternativeName>
        <fullName evidence="3">Exonuclease V subunit RecD</fullName>
        <shortName evidence="3">ExoV subunit RecD</shortName>
    </alternativeName>
    <alternativeName>
        <fullName evidence="3">Helicase/nuclease RecBCD subunit RecD</fullName>
    </alternativeName>
</protein>
<keyword evidence="3 6" id="KW-0378">Hydrolase</keyword>
<accession>A0ABS6MQ99</accession>
<evidence type="ECO:0000256" key="1">
    <source>
        <dbReference type="ARBA" id="ARBA00022741"/>
    </source>
</evidence>
<name>A0ABS6MQ99_9GAMM</name>
<dbReference type="HAMAP" id="MF_01487">
    <property type="entry name" value="RecD"/>
    <property type="match status" value="1"/>
</dbReference>
<dbReference type="InterPro" id="IPR049550">
    <property type="entry name" value="RecD_N"/>
</dbReference>
<dbReference type="PANTHER" id="PTHR43788:SF6">
    <property type="entry name" value="DNA HELICASE B"/>
    <property type="match status" value="1"/>
</dbReference>
<dbReference type="Pfam" id="PF13538">
    <property type="entry name" value="UvrD_C_2"/>
    <property type="match status" value="1"/>
</dbReference>
<comment type="catalytic activity">
    <reaction evidence="3">
        <text>ATP + H2O = ADP + phosphate + H(+)</text>
        <dbReference type="Rhea" id="RHEA:13065"/>
        <dbReference type="ChEBI" id="CHEBI:15377"/>
        <dbReference type="ChEBI" id="CHEBI:15378"/>
        <dbReference type="ChEBI" id="CHEBI:30616"/>
        <dbReference type="ChEBI" id="CHEBI:43474"/>
        <dbReference type="ChEBI" id="CHEBI:456216"/>
        <dbReference type="EC" id="5.6.2.3"/>
    </reaction>
</comment>